<keyword evidence="5 10" id="KW-0547">Nucleotide-binding</keyword>
<sequence>MMPPHDKSSSDDVSGSGIEAQPTTALTNSADSPSANSNATKQKKMNPPPLPPFLMGPATTGSSAATTSAAYHPDFMFCGSCTTCQPASGSEEATSDNLDDYLTQPQAVKDDDGSDEGDVDSSATHQTRLQITGFPANSSASLHAHFLLIQSLLQPLAGVESVAIHDANNNNNNNNSTFKQNQVVISHTLQTSQSQLVAALKRVGYSSDVVEQDSDYQAQLDVEGRMDQSDHSQQQVVRSQFLVGGICCAMEIPVIRKIVKPLVGVETLQINITTKMVYVQHDALVIEAQDIADRLTKEGFPSNIVKDGGAHVKTTVNPAFTDAANESRSVTTLQIQGQILEESDVHSIRQQLDNASGIHAIDIDAIDGLVVVEHDSNQLKAISIPTLVHGYTLQILRTEQQSTTSNGATNNNNNRSEYVESTLMVSHLQHDNIPTLQTIFRQNYIRAQVRAFFAHVPSHTIKVEHNPNLLPIHEIPKLLEHHGLMATVAVDGMEAGLILPVTGDDLYHGGNDGGMMEDDLDTTSTLKSHVILSGLFWVLSMLSVAGGIFVYFEYFGLLSVFFGLPPVARKAWRTIRRRQFDSNCMMVTAALGALALQEFDEAASVAFLFSVSEFLEARSTSKARKALKNIVQLRPDHASVIHPTTKEISIMPASQVPVGSILSVRTGDKIAADGVVVEGRSTVDESSLTGESKPILKRVDDPVSGGTINVGNTQLVVKTTSSVEDSVVSRLIKVVEDAQSCRSMTEKMIDKFAKSYTPLVVLMAGVMCTVPWIFGPETGRYWTLNGLIIIVIACPCSLTISTPVTYAAGLANTAQRGIIVKGGAHLEALGGVEVVCFDKTGTLTHGQFHVDNLTDIGTARSRREMLELLAIMEAPSSHPLSATLVRAARKEGVSIPRHADVSLHTVLKGEGVTAHVNGKQVYVGNRRLFERINMYGNLPLENQNAATEWSNNGATVGFIGIEGEGIIGAFSMVDTIREDAYDTVQSLLANNIDVVMLTGDGEGAANAVARQLGLPTASVHSQLLPEDKLHYVGSMIRPEPSRCGPFKAKSKVLFIGDGINDAPALAVADVGVSMGDGAAALAMEISDVTLMDSSLSKLLYVINMGDRVVSTIQENIAFSLLSKLLVVALTFAGKMTLFGAIASDVGVMLMVTLNGMKLLPASSDVELTKPRRRILSPKFGGKSDYDVVKTDTDVYGESVELSDVRGREKTNGSSDERPELVPEIV</sequence>
<dbReference type="InterPro" id="IPR036163">
    <property type="entry name" value="HMA_dom_sf"/>
</dbReference>
<comment type="caution">
    <text evidence="13">The sequence shown here is derived from an EMBL/GenBank/DDBJ whole genome shotgun (WGS) entry which is preliminary data.</text>
</comment>
<proteinExistence type="inferred from homology"/>
<dbReference type="Gene3D" id="2.70.150.10">
    <property type="entry name" value="Calcium-transporting ATPase, cytoplasmic transduction domain A"/>
    <property type="match status" value="1"/>
</dbReference>
<keyword evidence="9 10" id="KW-0472">Membrane</keyword>
<dbReference type="AlphaFoldDB" id="A0A9N8E5K2"/>
<evidence type="ECO:0000256" key="4">
    <source>
        <dbReference type="ARBA" id="ARBA00022723"/>
    </source>
</evidence>
<dbReference type="Gene3D" id="3.40.1110.10">
    <property type="entry name" value="Calcium-transporting ATPase, cytoplasmic domain N"/>
    <property type="match status" value="1"/>
</dbReference>
<dbReference type="Gene3D" id="3.30.70.100">
    <property type="match status" value="1"/>
</dbReference>
<dbReference type="GO" id="GO:0016887">
    <property type="term" value="F:ATP hydrolysis activity"/>
    <property type="evidence" value="ECO:0007669"/>
    <property type="project" value="InterPro"/>
</dbReference>
<dbReference type="InterPro" id="IPR018303">
    <property type="entry name" value="ATPase_P-typ_P_site"/>
</dbReference>
<dbReference type="SUPFAM" id="SSF55008">
    <property type="entry name" value="HMA, heavy metal-associated domain"/>
    <property type="match status" value="1"/>
</dbReference>
<dbReference type="Pfam" id="PF00122">
    <property type="entry name" value="E1-E2_ATPase"/>
    <property type="match status" value="1"/>
</dbReference>
<feature type="transmembrane region" description="Helical" evidence="10">
    <location>
        <begin position="535"/>
        <end position="568"/>
    </location>
</feature>
<dbReference type="EMBL" id="CAICTM010000694">
    <property type="protein sequence ID" value="CAB9515121.1"/>
    <property type="molecule type" value="Genomic_DNA"/>
</dbReference>
<evidence type="ECO:0000256" key="1">
    <source>
        <dbReference type="ARBA" id="ARBA00004141"/>
    </source>
</evidence>
<dbReference type="InterPro" id="IPR001757">
    <property type="entry name" value="P_typ_ATPase"/>
</dbReference>
<dbReference type="InterPro" id="IPR044492">
    <property type="entry name" value="P_typ_ATPase_HD_dom"/>
</dbReference>
<dbReference type="PROSITE" id="PS50846">
    <property type="entry name" value="HMA_2"/>
    <property type="match status" value="1"/>
</dbReference>
<dbReference type="InterPro" id="IPR023214">
    <property type="entry name" value="HAD_sf"/>
</dbReference>
<feature type="region of interest" description="Disordered" evidence="11">
    <location>
        <begin position="1199"/>
        <end position="1225"/>
    </location>
</feature>
<dbReference type="GO" id="GO:0046872">
    <property type="term" value="F:metal ion binding"/>
    <property type="evidence" value="ECO:0007669"/>
    <property type="project" value="UniProtKB-KW"/>
</dbReference>
<gene>
    <name evidence="13" type="ORF">SEMRO_695_G188650.1</name>
</gene>
<dbReference type="InterPro" id="IPR027256">
    <property type="entry name" value="P-typ_ATPase_IB"/>
</dbReference>
<feature type="transmembrane region" description="Helical" evidence="10">
    <location>
        <begin position="756"/>
        <end position="774"/>
    </location>
</feature>
<comment type="subcellular location">
    <subcellularLocation>
        <location evidence="1">Membrane</location>
        <topology evidence="1">Multi-pass membrane protein</topology>
    </subcellularLocation>
</comment>
<dbReference type="InterPro" id="IPR023299">
    <property type="entry name" value="ATPase_P-typ_cyto_dom_N"/>
</dbReference>
<keyword evidence="8 10" id="KW-1133">Transmembrane helix</keyword>
<evidence type="ECO:0000259" key="12">
    <source>
        <dbReference type="PROSITE" id="PS50846"/>
    </source>
</evidence>
<evidence type="ECO:0000256" key="3">
    <source>
        <dbReference type="ARBA" id="ARBA00022692"/>
    </source>
</evidence>
<dbReference type="SUPFAM" id="SSF56784">
    <property type="entry name" value="HAD-like"/>
    <property type="match status" value="1"/>
</dbReference>
<feature type="domain" description="HMA" evidence="12">
    <location>
        <begin position="237"/>
        <end position="303"/>
    </location>
</feature>
<evidence type="ECO:0000256" key="7">
    <source>
        <dbReference type="ARBA" id="ARBA00022967"/>
    </source>
</evidence>
<dbReference type="GO" id="GO:0005524">
    <property type="term" value="F:ATP binding"/>
    <property type="evidence" value="ECO:0007669"/>
    <property type="project" value="UniProtKB-UniRule"/>
</dbReference>
<dbReference type="InterPro" id="IPR023298">
    <property type="entry name" value="ATPase_P-typ_TM_dom_sf"/>
</dbReference>
<feature type="transmembrane region" description="Helical" evidence="10">
    <location>
        <begin position="786"/>
        <end position="811"/>
    </location>
</feature>
<keyword evidence="3 10" id="KW-0812">Transmembrane</keyword>
<dbReference type="PANTHER" id="PTHR48085">
    <property type="entry name" value="CADMIUM/ZINC-TRANSPORTING ATPASE HMA2-RELATED"/>
    <property type="match status" value="1"/>
</dbReference>
<protein>
    <submittedName>
        <fullName evidence="13">Cadmium/zinc-transporting ATPase HMA4</fullName>
    </submittedName>
</protein>
<keyword evidence="6 10" id="KW-0067">ATP-binding</keyword>
<keyword evidence="14" id="KW-1185">Reference proteome</keyword>
<dbReference type="GO" id="GO:0016020">
    <property type="term" value="C:membrane"/>
    <property type="evidence" value="ECO:0007669"/>
    <property type="project" value="UniProtKB-SubCell"/>
</dbReference>
<evidence type="ECO:0000256" key="11">
    <source>
        <dbReference type="SAM" id="MobiDB-lite"/>
    </source>
</evidence>
<feature type="compositionally biased region" description="Basic and acidic residues" evidence="11">
    <location>
        <begin position="1"/>
        <end position="10"/>
    </location>
</feature>
<dbReference type="InterPro" id="IPR051014">
    <property type="entry name" value="Cation_Transport_ATPase_IB"/>
</dbReference>
<dbReference type="PANTHER" id="PTHR48085:SF5">
    <property type="entry name" value="CADMIUM_ZINC-TRANSPORTING ATPASE HMA4-RELATED"/>
    <property type="match status" value="1"/>
</dbReference>
<dbReference type="InterPro" id="IPR008250">
    <property type="entry name" value="ATPase_P-typ_transduc_dom_A_sf"/>
</dbReference>
<feature type="compositionally biased region" description="Basic and acidic residues" evidence="11">
    <location>
        <begin position="1202"/>
        <end position="1225"/>
    </location>
</feature>
<dbReference type="Pfam" id="PF00702">
    <property type="entry name" value="Hydrolase"/>
    <property type="match status" value="1"/>
</dbReference>
<feature type="region of interest" description="Disordered" evidence="11">
    <location>
        <begin position="105"/>
        <end position="124"/>
    </location>
</feature>
<dbReference type="SUPFAM" id="SSF81665">
    <property type="entry name" value="Calcium ATPase, transmembrane domain M"/>
    <property type="match status" value="1"/>
</dbReference>
<reference evidence="13" key="1">
    <citation type="submission" date="2020-06" db="EMBL/GenBank/DDBJ databases">
        <authorList>
            <consortium name="Plant Systems Biology data submission"/>
        </authorList>
    </citation>
    <scope>NUCLEOTIDE SEQUENCE</scope>
    <source>
        <strain evidence="13">D6</strain>
    </source>
</reference>
<dbReference type="GO" id="GO:0019829">
    <property type="term" value="F:ATPase-coupled monoatomic cation transmembrane transporter activity"/>
    <property type="evidence" value="ECO:0007669"/>
    <property type="project" value="InterPro"/>
</dbReference>
<evidence type="ECO:0000256" key="8">
    <source>
        <dbReference type="ARBA" id="ARBA00022989"/>
    </source>
</evidence>
<evidence type="ECO:0000256" key="9">
    <source>
        <dbReference type="ARBA" id="ARBA00023136"/>
    </source>
</evidence>
<name>A0A9N8E5K2_9STRA</name>
<dbReference type="PRINTS" id="PR00119">
    <property type="entry name" value="CATATPASE"/>
</dbReference>
<dbReference type="SFLD" id="SFLDF00027">
    <property type="entry name" value="p-type_atpase"/>
    <property type="match status" value="1"/>
</dbReference>
<keyword evidence="7" id="KW-1278">Translocase</keyword>
<evidence type="ECO:0000256" key="6">
    <source>
        <dbReference type="ARBA" id="ARBA00022840"/>
    </source>
</evidence>
<dbReference type="OrthoDB" id="432719at2759"/>
<feature type="region of interest" description="Disordered" evidence="11">
    <location>
        <begin position="1"/>
        <end position="65"/>
    </location>
</feature>
<dbReference type="InterPro" id="IPR006121">
    <property type="entry name" value="HMA_dom"/>
</dbReference>
<dbReference type="Gene3D" id="3.40.50.1000">
    <property type="entry name" value="HAD superfamily/HAD-like"/>
    <property type="match status" value="1"/>
</dbReference>
<keyword evidence="4 10" id="KW-0479">Metal-binding</keyword>
<evidence type="ECO:0000256" key="5">
    <source>
        <dbReference type="ARBA" id="ARBA00022741"/>
    </source>
</evidence>
<dbReference type="PROSITE" id="PS00154">
    <property type="entry name" value="ATPASE_E1_E2"/>
    <property type="match status" value="1"/>
</dbReference>
<comment type="caution">
    <text evidence="10">Lacks conserved residue(s) required for the propagation of feature annotation.</text>
</comment>
<dbReference type="Proteomes" id="UP001153069">
    <property type="component" value="Unassembled WGS sequence"/>
</dbReference>
<evidence type="ECO:0000313" key="13">
    <source>
        <dbReference type="EMBL" id="CAB9515121.1"/>
    </source>
</evidence>
<dbReference type="NCBIfam" id="TIGR01525">
    <property type="entry name" value="ATPase-IB_hvy"/>
    <property type="match status" value="1"/>
</dbReference>
<accession>A0A9N8E5K2</accession>
<comment type="similarity">
    <text evidence="2 10">Belongs to the cation transport ATPase (P-type) (TC 3.A.3) family. Type IB subfamily.</text>
</comment>
<dbReference type="NCBIfam" id="TIGR01494">
    <property type="entry name" value="ATPase_P-type"/>
    <property type="match status" value="1"/>
</dbReference>
<evidence type="ECO:0000256" key="2">
    <source>
        <dbReference type="ARBA" id="ARBA00006024"/>
    </source>
</evidence>
<dbReference type="FunFam" id="2.70.150.10:FF:000002">
    <property type="entry name" value="Copper-transporting ATPase 1, putative"/>
    <property type="match status" value="1"/>
</dbReference>
<dbReference type="SFLD" id="SFLDG00002">
    <property type="entry name" value="C1.7:_P-type_atpase_like"/>
    <property type="match status" value="1"/>
</dbReference>
<evidence type="ECO:0000256" key="10">
    <source>
        <dbReference type="RuleBase" id="RU362081"/>
    </source>
</evidence>
<feature type="compositionally biased region" description="Low complexity" evidence="11">
    <location>
        <begin position="28"/>
        <end position="39"/>
    </location>
</feature>
<dbReference type="InterPro" id="IPR036412">
    <property type="entry name" value="HAD-like_sf"/>
</dbReference>
<evidence type="ECO:0000313" key="14">
    <source>
        <dbReference type="Proteomes" id="UP001153069"/>
    </source>
</evidence>
<dbReference type="SUPFAM" id="SSF81653">
    <property type="entry name" value="Calcium ATPase, transduction domain A"/>
    <property type="match status" value="1"/>
</dbReference>
<dbReference type="InterPro" id="IPR059000">
    <property type="entry name" value="ATPase_P-type_domA"/>
</dbReference>
<dbReference type="SFLD" id="SFLDS00003">
    <property type="entry name" value="Haloacid_Dehalogenase"/>
    <property type="match status" value="1"/>
</dbReference>
<organism evidence="13 14">
    <name type="scientific">Seminavis robusta</name>
    <dbReference type="NCBI Taxonomy" id="568900"/>
    <lineage>
        <taxon>Eukaryota</taxon>
        <taxon>Sar</taxon>
        <taxon>Stramenopiles</taxon>
        <taxon>Ochrophyta</taxon>
        <taxon>Bacillariophyta</taxon>
        <taxon>Bacillariophyceae</taxon>
        <taxon>Bacillariophycidae</taxon>
        <taxon>Naviculales</taxon>
        <taxon>Naviculaceae</taxon>
        <taxon>Seminavis</taxon>
    </lineage>
</organism>
<dbReference type="PROSITE" id="PS01229">
    <property type="entry name" value="COF_2"/>
    <property type="match status" value="1"/>
</dbReference>